<name>A0ABT5IC26_9CAUL</name>
<keyword evidence="7" id="KW-1185">Reference proteome</keyword>
<dbReference type="RefSeq" id="WP_272740284.1">
    <property type="nucleotide sequence ID" value="NZ_JAQQKW010000002.1"/>
</dbReference>
<organism evidence="6 7">
    <name type="scientific">Asticcacaulis currens</name>
    <dbReference type="NCBI Taxonomy" id="2984210"/>
    <lineage>
        <taxon>Bacteria</taxon>
        <taxon>Pseudomonadati</taxon>
        <taxon>Pseudomonadota</taxon>
        <taxon>Alphaproteobacteria</taxon>
        <taxon>Caulobacterales</taxon>
        <taxon>Caulobacteraceae</taxon>
        <taxon>Asticcacaulis</taxon>
    </lineage>
</organism>
<evidence type="ECO:0000256" key="4">
    <source>
        <dbReference type="ARBA" id="ARBA00023163"/>
    </source>
</evidence>
<evidence type="ECO:0000313" key="6">
    <source>
        <dbReference type="EMBL" id="MDC7693523.1"/>
    </source>
</evidence>
<comment type="caution">
    <text evidence="6">The sequence shown here is derived from an EMBL/GenBank/DDBJ whole genome shotgun (WGS) entry which is preliminary data.</text>
</comment>
<dbReference type="InterPro" id="IPR013325">
    <property type="entry name" value="RNA_pol_sigma_r2"/>
</dbReference>
<dbReference type="SMART" id="SM00530">
    <property type="entry name" value="HTH_XRE"/>
    <property type="match status" value="1"/>
</dbReference>
<dbReference type="Pfam" id="PF08281">
    <property type="entry name" value="Sigma70_r4_2"/>
    <property type="match status" value="1"/>
</dbReference>
<dbReference type="EMBL" id="JAQQKW010000002">
    <property type="protein sequence ID" value="MDC7693523.1"/>
    <property type="molecule type" value="Genomic_DNA"/>
</dbReference>
<dbReference type="InterPro" id="IPR036388">
    <property type="entry name" value="WH-like_DNA-bd_sf"/>
</dbReference>
<keyword evidence="3" id="KW-0731">Sigma factor</keyword>
<dbReference type="InterPro" id="IPR010982">
    <property type="entry name" value="Lambda_DNA-bd_dom_sf"/>
</dbReference>
<dbReference type="Gene3D" id="1.10.10.10">
    <property type="entry name" value="Winged helix-like DNA-binding domain superfamily/Winged helix DNA-binding domain"/>
    <property type="match status" value="1"/>
</dbReference>
<comment type="similarity">
    <text evidence="1">Belongs to the sigma-70 factor family. ECF subfamily.</text>
</comment>
<evidence type="ECO:0000256" key="2">
    <source>
        <dbReference type="ARBA" id="ARBA00023015"/>
    </source>
</evidence>
<dbReference type="PROSITE" id="PS50943">
    <property type="entry name" value="HTH_CROC1"/>
    <property type="match status" value="1"/>
</dbReference>
<dbReference type="CDD" id="cd00093">
    <property type="entry name" value="HTH_XRE"/>
    <property type="match status" value="1"/>
</dbReference>
<protein>
    <submittedName>
        <fullName evidence="6">Sigma-70 family RNA polymerase sigma factor</fullName>
    </submittedName>
</protein>
<dbReference type="Pfam" id="PF13560">
    <property type="entry name" value="HTH_31"/>
    <property type="match status" value="1"/>
</dbReference>
<keyword evidence="4" id="KW-0804">Transcription</keyword>
<evidence type="ECO:0000256" key="3">
    <source>
        <dbReference type="ARBA" id="ARBA00023082"/>
    </source>
</evidence>
<sequence length="284" mass="31629">MGKGPHNPELVEVVPINAVDMHVGARLRARRELVQMSEDWLASHLGISAAQLREIEEGRARIGNRELLLCAEALDVPERYFYMGFGQGGNAPGPKRPPRREMDSWFSANLFPHEGLFLSVGRRMTGNTETAREILHDIYADFVTADKWRAITHPKSYALRAIRNVAASLFQRSKIVSIELVANMETFDQADLGPDAHEILSAKERRRIVLEAIEGLPPQCRKVMKMRRLKEMSPPAIAKELGISVSMVEKHLAKGMAIVAARLADQEPPPLKSGQARRDAAASE</sequence>
<feature type="domain" description="HTH cro/C1-type" evidence="5">
    <location>
        <begin position="41"/>
        <end position="81"/>
    </location>
</feature>
<dbReference type="InterPro" id="IPR039425">
    <property type="entry name" value="RNA_pol_sigma-70-like"/>
</dbReference>
<evidence type="ECO:0000313" key="7">
    <source>
        <dbReference type="Proteomes" id="UP001216595"/>
    </source>
</evidence>
<evidence type="ECO:0000256" key="1">
    <source>
        <dbReference type="ARBA" id="ARBA00010641"/>
    </source>
</evidence>
<dbReference type="SUPFAM" id="SSF88946">
    <property type="entry name" value="Sigma2 domain of RNA polymerase sigma factors"/>
    <property type="match status" value="1"/>
</dbReference>
<dbReference type="NCBIfam" id="TIGR02937">
    <property type="entry name" value="sigma70-ECF"/>
    <property type="match status" value="1"/>
</dbReference>
<dbReference type="InterPro" id="IPR001387">
    <property type="entry name" value="Cro/C1-type_HTH"/>
</dbReference>
<keyword evidence="2" id="KW-0805">Transcription regulation</keyword>
<dbReference type="SUPFAM" id="SSF88659">
    <property type="entry name" value="Sigma3 and sigma4 domains of RNA polymerase sigma factors"/>
    <property type="match status" value="1"/>
</dbReference>
<dbReference type="PANTHER" id="PTHR43133:SF63">
    <property type="entry name" value="RNA POLYMERASE SIGMA FACTOR FECI-RELATED"/>
    <property type="match status" value="1"/>
</dbReference>
<accession>A0ABT5IC26</accession>
<dbReference type="PANTHER" id="PTHR43133">
    <property type="entry name" value="RNA POLYMERASE ECF-TYPE SIGMA FACTO"/>
    <property type="match status" value="1"/>
</dbReference>
<dbReference type="InterPro" id="IPR013249">
    <property type="entry name" value="RNA_pol_sigma70_r4_t2"/>
</dbReference>
<evidence type="ECO:0000259" key="5">
    <source>
        <dbReference type="PROSITE" id="PS50943"/>
    </source>
</evidence>
<dbReference type="InterPro" id="IPR013324">
    <property type="entry name" value="RNA_pol_sigma_r3/r4-like"/>
</dbReference>
<reference evidence="6 7" key="1">
    <citation type="submission" date="2023-01" db="EMBL/GenBank/DDBJ databases">
        <title>Novel species of the genus Asticcacaulis isolated from rivers.</title>
        <authorList>
            <person name="Lu H."/>
        </authorList>
    </citation>
    <scope>NUCLEOTIDE SEQUENCE [LARGE SCALE GENOMIC DNA]</scope>
    <source>
        <strain evidence="6 7">DXS10W</strain>
    </source>
</reference>
<dbReference type="SUPFAM" id="SSF47413">
    <property type="entry name" value="lambda repressor-like DNA-binding domains"/>
    <property type="match status" value="1"/>
</dbReference>
<dbReference type="Proteomes" id="UP001216595">
    <property type="component" value="Unassembled WGS sequence"/>
</dbReference>
<dbReference type="Gene3D" id="1.10.260.40">
    <property type="entry name" value="lambda repressor-like DNA-binding domains"/>
    <property type="match status" value="1"/>
</dbReference>
<gene>
    <name evidence="6" type="ORF">PQU94_04415</name>
</gene>
<dbReference type="InterPro" id="IPR014284">
    <property type="entry name" value="RNA_pol_sigma-70_dom"/>
</dbReference>
<proteinExistence type="inferred from homology"/>